<keyword evidence="3" id="KW-1133">Transmembrane helix</keyword>
<dbReference type="InterPro" id="IPR002110">
    <property type="entry name" value="Ankyrin_rpt"/>
</dbReference>
<evidence type="ECO:0000259" key="4">
    <source>
        <dbReference type="Pfam" id="PF13962"/>
    </source>
</evidence>
<dbReference type="InterPro" id="IPR036770">
    <property type="entry name" value="Ankyrin_rpt-contain_sf"/>
</dbReference>
<evidence type="ECO:0000256" key="2">
    <source>
        <dbReference type="SAM" id="MobiDB-lite"/>
    </source>
</evidence>
<feature type="transmembrane region" description="Helical" evidence="3">
    <location>
        <begin position="759"/>
        <end position="784"/>
    </location>
</feature>
<proteinExistence type="predicted"/>
<dbReference type="GO" id="GO:0016020">
    <property type="term" value="C:membrane"/>
    <property type="evidence" value="ECO:0007669"/>
    <property type="project" value="TreeGrafter"/>
</dbReference>
<accession>A0AA38TBH6</accession>
<keyword evidence="1" id="KW-0040">ANK repeat</keyword>
<feature type="repeat" description="ANK" evidence="1">
    <location>
        <begin position="268"/>
        <end position="295"/>
    </location>
</feature>
<dbReference type="Gene3D" id="1.25.40.20">
    <property type="entry name" value="Ankyrin repeat-containing domain"/>
    <property type="match status" value="1"/>
</dbReference>
<name>A0AA38TBH6_9ASTR</name>
<feature type="region of interest" description="Disordered" evidence="2">
    <location>
        <begin position="134"/>
        <end position="186"/>
    </location>
</feature>
<evidence type="ECO:0000313" key="5">
    <source>
        <dbReference type="EMBL" id="KAJ9550921.1"/>
    </source>
</evidence>
<comment type="caution">
    <text evidence="5">The sequence shown here is derived from an EMBL/GenBank/DDBJ whole genome shotgun (WGS) entry which is preliminary data.</text>
</comment>
<evidence type="ECO:0000256" key="1">
    <source>
        <dbReference type="PROSITE-ProRule" id="PRU00023"/>
    </source>
</evidence>
<protein>
    <recommendedName>
        <fullName evidence="4">PGG domain-containing protein</fullName>
    </recommendedName>
</protein>
<feature type="transmembrane region" description="Helical" evidence="3">
    <location>
        <begin position="727"/>
        <end position="753"/>
    </location>
</feature>
<feature type="transmembrane region" description="Helical" evidence="3">
    <location>
        <begin position="423"/>
        <end position="447"/>
    </location>
</feature>
<organism evidence="5 6">
    <name type="scientific">Centaurea solstitialis</name>
    <name type="common">yellow star-thistle</name>
    <dbReference type="NCBI Taxonomy" id="347529"/>
    <lineage>
        <taxon>Eukaryota</taxon>
        <taxon>Viridiplantae</taxon>
        <taxon>Streptophyta</taxon>
        <taxon>Embryophyta</taxon>
        <taxon>Tracheophyta</taxon>
        <taxon>Spermatophyta</taxon>
        <taxon>Magnoliopsida</taxon>
        <taxon>eudicotyledons</taxon>
        <taxon>Gunneridae</taxon>
        <taxon>Pentapetalae</taxon>
        <taxon>asterids</taxon>
        <taxon>campanulids</taxon>
        <taxon>Asterales</taxon>
        <taxon>Asteraceae</taxon>
        <taxon>Carduoideae</taxon>
        <taxon>Cardueae</taxon>
        <taxon>Centaureinae</taxon>
        <taxon>Centaurea</taxon>
    </lineage>
</organism>
<dbReference type="PROSITE" id="PS50088">
    <property type="entry name" value="ANK_REPEAT"/>
    <property type="match status" value="1"/>
</dbReference>
<evidence type="ECO:0000313" key="6">
    <source>
        <dbReference type="Proteomes" id="UP001172457"/>
    </source>
</evidence>
<keyword evidence="3" id="KW-0812">Transmembrane</keyword>
<dbReference type="PROSITE" id="PS50297">
    <property type="entry name" value="ANK_REP_REGION"/>
    <property type="match status" value="1"/>
</dbReference>
<dbReference type="PANTHER" id="PTHR24177">
    <property type="entry name" value="CASKIN"/>
    <property type="match status" value="1"/>
</dbReference>
<feature type="transmembrane region" description="Helical" evidence="3">
    <location>
        <begin position="683"/>
        <end position="707"/>
    </location>
</feature>
<reference evidence="5" key="1">
    <citation type="submission" date="2023-03" db="EMBL/GenBank/DDBJ databases">
        <title>Chromosome-scale reference genome and RAD-based genetic map of yellow starthistle (Centaurea solstitialis) reveal putative structural variation and QTLs associated with invader traits.</title>
        <authorList>
            <person name="Reatini B."/>
            <person name="Cang F.A."/>
            <person name="Jiang Q."/>
            <person name="Mckibben M.T.W."/>
            <person name="Barker M.S."/>
            <person name="Rieseberg L.H."/>
            <person name="Dlugosch K.M."/>
        </authorList>
    </citation>
    <scope>NUCLEOTIDE SEQUENCE</scope>
    <source>
        <strain evidence="5">CAN-66</strain>
        <tissue evidence="5">Leaf</tissue>
    </source>
</reference>
<keyword evidence="3" id="KW-0472">Membrane</keyword>
<feature type="compositionally biased region" description="Basic and acidic residues" evidence="2">
    <location>
        <begin position="151"/>
        <end position="186"/>
    </location>
</feature>
<keyword evidence="6" id="KW-1185">Reference proteome</keyword>
<dbReference type="InterPro" id="IPR026961">
    <property type="entry name" value="PGG_dom"/>
</dbReference>
<dbReference type="EMBL" id="JARYMX010000004">
    <property type="protein sequence ID" value="KAJ9550921.1"/>
    <property type="molecule type" value="Genomic_DNA"/>
</dbReference>
<feature type="transmembrane region" description="Helical" evidence="3">
    <location>
        <begin position="648"/>
        <end position="668"/>
    </location>
</feature>
<sequence>MATSLNHLPEASTRVHDLEYLYASNANVSNFVSVKLSGKHNYHLWKTQMLCLMETHDMRGLVDVAFDGPKASSMKIKKQYDSLLKGWIFGSVSECVLGTIIDLESAKDVWDNLNSIYVPSMRFRQDIARTKVESKEETEDLNVSTEIETETENKDKDVVSVEIEPETRDHEDSILSEQQDKRNERNKKLCKATMQGFWPAVESILNQDEDAAREALNSDNNTVLHLAVGIGRNCFTESLLRFIQKKEESEKKRNLDRRSSILEMRNLNGSTALHVAAIVGNRFAAQLLVDKNKNLLTILDNEGQTPLLKAYSNMQFDTFIYLWNAANDDDSKTKRAISQDPDRIKIGVNLVVNAISAKQFSTASELVKTFPQFVRETDDVLMAIARTFPNGLDYWETLIYPRCKLISRNGFFEILIIRRLMVLWVYSWIHFLIYMVYFPFYFIYFLCWKAATRLGVPPIKHIVEKKKEWEEAKTLLELVCNKIDKSEFSGPYHPNYNRPILEAACQNAYQVVDEILYRSPEAIQSTDENGYDIIQLAIIHRSERIYNLIYQIGERKSHYRTFKDSSENNILHLVGRLAPSHELNRRTGAALQLQRELQWREELKKFVFPAYITQENIFKETPDMVFTREHQNLVKEGEKWMKTTAESCSITAALITTIVFAAAITVPGGNNQETGIPLFRNDIAFIIFAVSDAISLFTSTTALLVFLSALTARFAEQDFLISLPRRLIIGFCALLLSTTAMIVAFSAIVYIVFCDQKPWMLGLICGLAFVPIAFFVTLQFSLIVDLYRSTYGHIFGKKTSWHHFRFNPSDVQGFFK</sequence>
<dbReference type="PANTHER" id="PTHR24177:SF475">
    <property type="entry name" value="ANKYRIN REPEAT-CONTAINING DOMAIN, PGG DOMAIN PROTEIN-RELATED"/>
    <property type="match status" value="1"/>
</dbReference>
<gene>
    <name evidence="5" type="ORF">OSB04_014966</name>
</gene>
<dbReference type="Pfam" id="PF13962">
    <property type="entry name" value="PGG"/>
    <property type="match status" value="1"/>
</dbReference>
<dbReference type="SUPFAM" id="SSF48403">
    <property type="entry name" value="Ankyrin repeat"/>
    <property type="match status" value="1"/>
</dbReference>
<feature type="domain" description="PGG" evidence="4">
    <location>
        <begin position="638"/>
        <end position="752"/>
    </location>
</feature>
<dbReference type="Pfam" id="PF12796">
    <property type="entry name" value="Ank_2"/>
    <property type="match status" value="1"/>
</dbReference>
<evidence type="ECO:0000256" key="3">
    <source>
        <dbReference type="SAM" id="Phobius"/>
    </source>
</evidence>
<dbReference type="AlphaFoldDB" id="A0AA38TBH6"/>
<dbReference type="Proteomes" id="UP001172457">
    <property type="component" value="Chromosome 4"/>
</dbReference>